<dbReference type="Pfam" id="PF00059">
    <property type="entry name" value="Lectin_C"/>
    <property type="match status" value="1"/>
</dbReference>
<name>A0AAE0W8Y8_9BIVA</name>
<dbReference type="CDD" id="cd00037">
    <property type="entry name" value="CLECT"/>
    <property type="match status" value="1"/>
</dbReference>
<proteinExistence type="predicted"/>
<dbReference type="SUPFAM" id="SSF56436">
    <property type="entry name" value="C-type lectin-like"/>
    <property type="match status" value="1"/>
</dbReference>
<dbReference type="Pfam" id="PF00024">
    <property type="entry name" value="PAN_1"/>
    <property type="match status" value="1"/>
</dbReference>
<feature type="signal peptide" evidence="1">
    <location>
        <begin position="1"/>
        <end position="23"/>
    </location>
</feature>
<evidence type="ECO:0008006" key="6">
    <source>
        <dbReference type="Google" id="ProtNLM"/>
    </source>
</evidence>
<evidence type="ECO:0000256" key="1">
    <source>
        <dbReference type="SAM" id="SignalP"/>
    </source>
</evidence>
<keyword evidence="1" id="KW-0732">Signal</keyword>
<feature type="domain" description="Apple" evidence="3">
    <location>
        <begin position="23"/>
        <end position="113"/>
    </location>
</feature>
<dbReference type="PROSITE" id="PS50948">
    <property type="entry name" value="PAN"/>
    <property type="match status" value="1"/>
</dbReference>
<feature type="domain" description="C-type lectin" evidence="2">
    <location>
        <begin position="127"/>
        <end position="245"/>
    </location>
</feature>
<reference evidence="4" key="3">
    <citation type="submission" date="2023-05" db="EMBL/GenBank/DDBJ databases">
        <authorList>
            <person name="Smith C.H."/>
        </authorList>
    </citation>
    <scope>NUCLEOTIDE SEQUENCE</scope>
    <source>
        <strain evidence="4">CHS0354</strain>
        <tissue evidence="4">Mantle</tissue>
    </source>
</reference>
<dbReference type="InterPro" id="IPR016187">
    <property type="entry name" value="CTDL_fold"/>
</dbReference>
<sequence length="247" mass="27598">MNMARGSLIIKFVILFIYTFTDCGSESSLILDSKAVTFVQESSANNKLPLSGFITTMVKEDVNQCGLECHIDVSCTSFSFTDGSNVCNILKMDMTDFTKIKVQPSTKYYRAACHRRDYSYVRSLQLCIKVHLDSMNISDANNTCGNEGGYLMMVDTQQKRAYLKELLFGITDDPAFFIDGGKVAGKWYWLAAMELIDVSNGGLLWKEGQPDGSGPDFDCLVISKMFADLGFDDVHCGYLRPFICQIK</sequence>
<dbReference type="InterPro" id="IPR016186">
    <property type="entry name" value="C-type_lectin-like/link_sf"/>
</dbReference>
<organism evidence="4 5">
    <name type="scientific">Potamilus streckersoni</name>
    <dbReference type="NCBI Taxonomy" id="2493646"/>
    <lineage>
        <taxon>Eukaryota</taxon>
        <taxon>Metazoa</taxon>
        <taxon>Spiralia</taxon>
        <taxon>Lophotrochozoa</taxon>
        <taxon>Mollusca</taxon>
        <taxon>Bivalvia</taxon>
        <taxon>Autobranchia</taxon>
        <taxon>Heteroconchia</taxon>
        <taxon>Palaeoheterodonta</taxon>
        <taxon>Unionida</taxon>
        <taxon>Unionoidea</taxon>
        <taxon>Unionidae</taxon>
        <taxon>Ambleminae</taxon>
        <taxon>Lampsilini</taxon>
        <taxon>Potamilus</taxon>
    </lineage>
</organism>
<dbReference type="PROSITE" id="PS50041">
    <property type="entry name" value="C_TYPE_LECTIN_2"/>
    <property type="match status" value="1"/>
</dbReference>
<accession>A0AAE0W8Y8</accession>
<evidence type="ECO:0000259" key="2">
    <source>
        <dbReference type="PROSITE" id="PS50041"/>
    </source>
</evidence>
<evidence type="ECO:0000313" key="5">
    <source>
        <dbReference type="Proteomes" id="UP001195483"/>
    </source>
</evidence>
<evidence type="ECO:0000259" key="3">
    <source>
        <dbReference type="PROSITE" id="PS50948"/>
    </source>
</evidence>
<keyword evidence="5" id="KW-1185">Reference proteome</keyword>
<dbReference type="SMART" id="SM00034">
    <property type="entry name" value="CLECT"/>
    <property type="match status" value="1"/>
</dbReference>
<dbReference type="Proteomes" id="UP001195483">
    <property type="component" value="Unassembled WGS sequence"/>
</dbReference>
<dbReference type="AlphaFoldDB" id="A0AAE0W8Y8"/>
<feature type="chain" id="PRO_5042221766" description="C-type lectin domain-containing protein" evidence="1">
    <location>
        <begin position="24"/>
        <end position="247"/>
    </location>
</feature>
<protein>
    <recommendedName>
        <fullName evidence="6">C-type lectin domain-containing protein</fullName>
    </recommendedName>
</protein>
<reference evidence="4" key="1">
    <citation type="journal article" date="2021" name="Genome Biol. Evol.">
        <title>A High-Quality Reference Genome for a Parasitic Bivalve with Doubly Uniparental Inheritance (Bivalvia: Unionida).</title>
        <authorList>
            <person name="Smith C.H."/>
        </authorList>
    </citation>
    <scope>NUCLEOTIDE SEQUENCE</scope>
    <source>
        <strain evidence="4">CHS0354</strain>
    </source>
</reference>
<evidence type="ECO:0000313" key="4">
    <source>
        <dbReference type="EMBL" id="KAK3605504.1"/>
    </source>
</evidence>
<reference evidence="4" key="2">
    <citation type="journal article" date="2021" name="Genome Biol. Evol.">
        <title>Developing a high-quality reference genome for a parasitic bivalve with doubly uniparental inheritance (Bivalvia: Unionida).</title>
        <authorList>
            <person name="Smith C.H."/>
        </authorList>
    </citation>
    <scope>NUCLEOTIDE SEQUENCE</scope>
    <source>
        <strain evidence="4">CHS0354</strain>
        <tissue evidence="4">Mantle</tissue>
    </source>
</reference>
<dbReference type="EMBL" id="JAEAOA010000314">
    <property type="protein sequence ID" value="KAK3605504.1"/>
    <property type="molecule type" value="Genomic_DNA"/>
</dbReference>
<comment type="caution">
    <text evidence="4">The sequence shown here is derived from an EMBL/GenBank/DDBJ whole genome shotgun (WGS) entry which is preliminary data.</text>
</comment>
<dbReference type="InterPro" id="IPR001304">
    <property type="entry name" value="C-type_lectin-like"/>
</dbReference>
<dbReference type="Gene3D" id="3.10.100.10">
    <property type="entry name" value="Mannose-Binding Protein A, subunit A"/>
    <property type="match status" value="1"/>
</dbReference>
<dbReference type="InterPro" id="IPR003609">
    <property type="entry name" value="Pan_app"/>
</dbReference>
<gene>
    <name evidence="4" type="ORF">CHS0354_004055</name>
</gene>